<dbReference type="Gene3D" id="2.40.128.20">
    <property type="match status" value="1"/>
</dbReference>
<reference evidence="2" key="3">
    <citation type="submission" date="2023-05" db="EMBL/GenBank/DDBJ databases">
        <authorList>
            <person name="Smith C.H."/>
        </authorList>
    </citation>
    <scope>NUCLEOTIDE SEQUENCE</scope>
    <source>
        <strain evidence="2">CHS0354</strain>
        <tissue evidence="2">Mantle</tissue>
    </source>
</reference>
<protein>
    <recommendedName>
        <fullName evidence="4">Lipocalin/cytosolic fatty-acid binding domain-containing protein</fullName>
    </recommendedName>
</protein>
<dbReference type="PROSITE" id="PS00213">
    <property type="entry name" value="LIPOCALIN"/>
    <property type="match status" value="1"/>
</dbReference>
<comment type="caution">
    <text evidence="2">The sequence shown here is derived from an EMBL/GenBank/DDBJ whole genome shotgun (WGS) entry which is preliminary data.</text>
</comment>
<evidence type="ECO:0000256" key="1">
    <source>
        <dbReference type="SAM" id="SignalP"/>
    </source>
</evidence>
<dbReference type="InterPro" id="IPR012674">
    <property type="entry name" value="Calycin"/>
</dbReference>
<dbReference type="GO" id="GO:0008289">
    <property type="term" value="F:lipid binding"/>
    <property type="evidence" value="ECO:0007669"/>
    <property type="project" value="UniProtKB-KW"/>
</dbReference>
<dbReference type="Proteomes" id="UP001195483">
    <property type="component" value="Unassembled WGS sequence"/>
</dbReference>
<feature type="signal peptide" evidence="1">
    <location>
        <begin position="1"/>
        <end position="22"/>
    </location>
</feature>
<proteinExistence type="predicted"/>
<dbReference type="AlphaFoldDB" id="A0AAE0RMU8"/>
<keyword evidence="1" id="KW-0732">Signal</keyword>
<evidence type="ECO:0000313" key="2">
    <source>
        <dbReference type="EMBL" id="KAK3576291.1"/>
    </source>
</evidence>
<keyword evidence="3" id="KW-1185">Reference proteome</keyword>
<feature type="chain" id="PRO_5042050973" description="Lipocalin/cytosolic fatty-acid binding domain-containing protein" evidence="1">
    <location>
        <begin position="23"/>
        <end position="167"/>
    </location>
</feature>
<gene>
    <name evidence="2" type="ORF">CHS0354_036026</name>
</gene>
<name>A0AAE0RMU8_9BIVA</name>
<sequence length="167" mass="19887">MHFKMMSSYINLFLFFISSSRTLVSPENCRVDSFKTEPDFDIRKFLGLWYHVTTLKDPNSNETLYDMKYYLKLNDNGSTTMHIAYWIPEDSQCTVYSNLLSSTKIPGKMQRMDIVNVRRMRFQYDTSKLQQDSAVCIKFCNAWQWVMVFRFAKLRKDISELIQDAYI</sequence>
<dbReference type="EMBL" id="JAEAOA010002108">
    <property type="protein sequence ID" value="KAK3576291.1"/>
    <property type="molecule type" value="Genomic_DNA"/>
</dbReference>
<evidence type="ECO:0008006" key="4">
    <source>
        <dbReference type="Google" id="ProtNLM"/>
    </source>
</evidence>
<reference evidence="2" key="1">
    <citation type="journal article" date="2021" name="Genome Biol. Evol.">
        <title>A High-Quality Reference Genome for a Parasitic Bivalve with Doubly Uniparental Inheritance (Bivalvia: Unionida).</title>
        <authorList>
            <person name="Smith C.H."/>
        </authorList>
    </citation>
    <scope>NUCLEOTIDE SEQUENCE</scope>
    <source>
        <strain evidence="2">CHS0354</strain>
    </source>
</reference>
<accession>A0AAE0RMU8</accession>
<dbReference type="InterPro" id="IPR022272">
    <property type="entry name" value="Lipocalin_CS"/>
</dbReference>
<dbReference type="SUPFAM" id="SSF50814">
    <property type="entry name" value="Lipocalins"/>
    <property type="match status" value="1"/>
</dbReference>
<organism evidence="2 3">
    <name type="scientific">Potamilus streckersoni</name>
    <dbReference type="NCBI Taxonomy" id="2493646"/>
    <lineage>
        <taxon>Eukaryota</taxon>
        <taxon>Metazoa</taxon>
        <taxon>Spiralia</taxon>
        <taxon>Lophotrochozoa</taxon>
        <taxon>Mollusca</taxon>
        <taxon>Bivalvia</taxon>
        <taxon>Autobranchia</taxon>
        <taxon>Heteroconchia</taxon>
        <taxon>Palaeoheterodonta</taxon>
        <taxon>Unionida</taxon>
        <taxon>Unionoidea</taxon>
        <taxon>Unionidae</taxon>
        <taxon>Ambleminae</taxon>
        <taxon>Lampsilini</taxon>
        <taxon>Potamilus</taxon>
    </lineage>
</organism>
<reference evidence="2" key="2">
    <citation type="journal article" date="2021" name="Genome Biol. Evol.">
        <title>Developing a high-quality reference genome for a parasitic bivalve with doubly uniparental inheritance (Bivalvia: Unionida).</title>
        <authorList>
            <person name="Smith C.H."/>
        </authorList>
    </citation>
    <scope>NUCLEOTIDE SEQUENCE</scope>
    <source>
        <strain evidence="2">CHS0354</strain>
        <tissue evidence="2">Mantle</tissue>
    </source>
</reference>
<evidence type="ECO:0000313" key="3">
    <source>
        <dbReference type="Proteomes" id="UP001195483"/>
    </source>
</evidence>